<dbReference type="CDD" id="cd23019">
    <property type="entry name" value="DD_ROP"/>
    <property type="match status" value="1"/>
</dbReference>
<dbReference type="Gene3D" id="1.20.890.10">
    <property type="entry name" value="cAMP-dependent protein kinase regulatory subunit, dimerization-anchoring domain"/>
    <property type="match status" value="1"/>
</dbReference>
<comment type="subcellular location">
    <subcellularLocation>
        <location evidence="1">Cell projection</location>
        <location evidence="1">Cilium</location>
        <location evidence="1">Flagellum</location>
    </subcellularLocation>
</comment>
<proteinExistence type="inferred from homology"/>
<dbReference type="Proteomes" id="UP001159641">
    <property type="component" value="Unassembled WGS sequence"/>
</dbReference>
<dbReference type="SUPFAM" id="SSF47391">
    <property type="entry name" value="Dimerization-anchoring domain of cAMP-dependent PK regulatory subunit"/>
    <property type="match status" value="1"/>
</dbReference>
<dbReference type="PANTHER" id="PTHR14952">
    <property type="entry name" value="ROPPORIN-1-LIKE PROTEIN"/>
    <property type="match status" value="1"/>
</dbReference>
<evidence type="ECO:0000256" key="1">
    <source>
        <dbReference type="ARBA" id="ARBA00004230"/>
    </source>
</evidence>
<dbReference type="AlphaFoldDB" id="A0AB34HC99"/>
<evidence type="ECO:0000256" key="3">
    <source>
        <dbReference type="ARBA" id="ARBA00023069"/>
    </source>
</evidence>
<evidence type="ECO:0000256" key="7">
    <source>
        <dbReference type="SAM" id="MobiDB-lite"/>
    </source>
</evidence>
<keyword evidence="3" id="KW-0969">Cilium</keyword>
<keyword evidence="4" id="KW-0966">Cell projection</keyword>
<evidence type="ECO:0000256" key="6">
    <source>
        <dbReference type="ARBA" id="ARBA00040933"/>
    </source>
</evidence>
<dbReference type="FunFam" id="1.20.890.10:FF:000004">
    <property type="entry name" value="ropporin-1-like protein isoform X2"/>
    <property type="match status" value="1"/>
</dbReference>
<gene>
    <name evidence="8" type="ORF">J1605_022235</name>
</gene>
<evidence type="ECO:0000256" key="2">
    <source>
        <dbReference type="ARBA" id="ARBA00022846"/>
    </source>
</evidence>
<accession>A0AB34HC99</accession>
<dbReference type="GO" id="GO:0031514">
    <property type="term" value="C:motile cilium"/>
    <property type="evidence" value="ECO:0007669"/>
    <property type="project" value="UniProtKB-SubCell"/>
</dbReference>
<name>A0AB34HC99_ESCRO</name>
<keyword evidence="2" id="KW-0282">Flagellum</keyword>
<dbReference type="PANTHER" id="PTHR14952:SF14">
    <property type="entry name" value="ROPPORIN-1-LIKE PROTEIN"/>
    <property type="match status" value="1"/>
</dbReference>
<evidence type="ECO:0000256" key="5">
    <source>
        <dbReference type="ARBA" id="ARBA00035651"/>
    </source>
</evidence>
<organism evidence="8 9">
    <name type="scientific">Eschrichtius robustus</name>
    <name type="common">California gray whale</name>
    <name type="synonym">Eschrichtius gibbosus</name>
    <dbReference type="NCBI Taxonomy" id="9764"/>
    <lineage>
        <taxon>Eukaryota</taxon>
        <taxon>Metazoa</taxon>
        <taxon>Chordata</taxon>
        <taxon>Craniata</taxon>
        <taxon>Vertebrata</taxon>
        <taxon>Euteleostomi</taxon>
        <taxon>Mammalia</taxon>
        <taxon>Eutheria</taxon>
        <taxon>Laurasiatheria</taxon>
        <taxon>Artiodactyla</taxon>
        <taxon>Whippomorpha</taxon>
        <taxon>Cetacea</taxon>
        <taxon>Mysticeti</taxon>
        <taxon>Eschrichtiidae</taxon>
        <taxon>Eschrichtius</taxon>
    </lineage>
</organism>
<protein>
    <recommendedName>
        <fullName evidence="6">Ropporin-1-like protein</fullName>
    </recommendedName>
</protein>
<evidence type="ECO:0000256" key="4">
    <source>
        <dbReference type="ARBA" id="ARBA00023273"/>
    </source>
</evidence>
<evidence type="ECO:0000313" key="9">
    <source>
        <dbReference type="Proteomes" id="UP001159641"/>
    </source>
</evidence>
<keyword evidence="9" id="KW-1185">Reference proteome</keyword>
<comment type="similarity">
    <text evidence="5">Belongs to the ropporin family.</text>
</comment>
<evidence type="ECO:0000313" key="8">
    <source>
        <dbReference type="EMBL" id="KAJ8789134.1"/>
    </source>
</evidence>
<feature type="region of interest" description="Disordered" evidence="7">
    <location>
        <begin position="81"/>
        <end position="142"/>
    </location>
</feature>
<comment type="caution">
    <text evidence="8">The sequence shown here is derived from an EMBL/GenBank/DDBJ whole genome shotgun (WGS) entry which is preliminary data.</text>
</comment>
<reference evidence="8 9" key="1">
    <citation type="submission" date="2022-11" db="EMBL/GenBank/DDBJ databases">
        <title>Whole genome sequence of Eschrichtius robustus ER-17-0199.</title>
        <authorList>
            <person name="Bruniche-Olsen A."/>
            <person name="Black A.N."/>
            <person name="Fields C.J."/>
            <person name="Walden K."/>
            <person name="Dewoody J.A."/>
        </authorList>
    </citation>
    <scope>NUCLEOTIDE SEQUENCE [LARGE SCALE GENOMIC DNA]</scope>
    <source>
        <strain evidence="8">ER-17-0199</strain>
        <tissue evidence="8">Blubber</tissue>
    </source>
</reference>
<dbReference type="EMBL" id="JAIQCJ010001508">
    <property type="protein sequence ID" value="KAJ8789134.1"/>
    <property type="molecule type" value="Genomic_DNA"/>
</dbReference>
<sequence length="329" mass="35547">MFHSCSCELSVHAKGAPKPHCSGAFGPLLQHRPEAGFGSGPVRVRDARGAGPARVSVAWIPPRSSSGGLRASCRVAAVARTGGRSSFSEEPEEERAPNSGPGTPAPEPRGRRVSPAPQADQPALSRSAAHLDSSQLGPGLRRAMPLPDTMFCAQQIHIPPELPDILKQFTKAAIRTQPADVLQWSAGYFSALSRGDPLPVKDRIEMPMATQKTDTGLTQGLLKVLHKQCSHKEYVELADLEQKWKNLCLPVEKFRALLQLDPCENKIEGIKFLALGCSMLGGSSQRPLEESPVLRIAGWRAVGRGSAPQVEVVGQDPDSDHGLRRCRYR</sequence>
<dbReference type="InterPro" id="IPR047844">
    <property type="entry name" value="ROP_DD"/>
</dbReference>